<comment type="pathway">
    <text evidence="1">Cofactor biosynthesis; adenosylcobalamin biosynthesis.</text>
</comment>
<dbReference type="RefSeq" id="WP_099556958.1">
    <property type="nucleotide sequence ID" value="NZ_LT960614.1"/>
</dbReference>
<feature type="domain" description="Cobalamin biosynthesis precorrin-8X methylmutase CobH/CbiC" evidence="5">
    <location>
        <begin position="28"/>
        <end position="221"/>
    </location>
</feature>
<sequence length="224" mass="23531">MNAHTGEQATSTRTPVTRETYERDGAAIYRQSFSIIRAEADLARFSGWEEKAAVRIIHACGMVEVAPDIAFSQGAAEAGRAALVAGRPILCDAKMVANGVTRTRLPAGNEVICTLDDPRVPELAARMGTTRSAAAMELWREHIAGSLVVIGNAPTALFRLLEMFDDGMPLPAAVIGMPVGFVGAAESKEALIADGRVPSLVVRGRKGGSAMAAATVNALASEKE</sequence>
<organism evidence="6 7">
    <name type="scientific">Hartmannibacter diazotrophicus</name>
    <dbReference type="NCBI Taxonomy" id="1482074"/>
    <lineage>
        <taxon>Bacteria</taxon>
        <taxon>Pseudomonadati</taxon>
        <taxon>Pseudomonadota</taxon>
        <taxon>Alphaproteobacteria</taxon>
        <taxon>Hyphomicrobiales</taxon>
        <taxon>Pleomorphomonadaceae</taxon>
        <taxon>Hartmannibacter</taxon>
    </lineage>
</organism>
<evidence type="ECO:0000256" key="3">
    <source>
        <dbReference type="ARBA" id="ARBA00022573"/>
    </source>
</evidence>
<evidence type="ECO:0000313" key="7">
    <source>
        <dbReference type="Proteomes" id="UP000223606"/>
    </source>
</evidence>
<proteinExistence type="inferred from homology"/>
<dbReference type="EMBL" id="LT960614">
    <property type="protein sequence ID" value="SON56600.1"/>
    <property type="molecule type" value="Genomic_DNA"/>
</dbReference>
<evidence type="ECO:0000256" key="4">
    <source>
        <dbReference type="ARBA" id="ARBA00023235"/>
    </source>
</evidence>
<keyword evidence="3" id="KW-0169">Cobalamin biosynthesis</keyword>
<comment type="similarity">
    <text evidence="2">Belongs to the CobH/CbiC family.</text>
</comment>
<keyword evidence="7" id="KW-1185">Reference proteome</keyword>
<dbReference type="Proteomes" id="UP000223606">
    <property type="component" value="Chromosome 1"/>
</dbReference>
<dbReference type="EC" id="5.4.99.61" evidence="6"/>
<dbReference type="KEGG" id="hdi:HDIA_3059"/>
<dbReference type="SUPFAM" id="SSF63965">
    <property type="entry name" value="Precorrin-8X methylmutase CbiC/CobH"/>
    <property type="match status" value="1"/>
</dbReference>
<gene>
    <name evidence="6" type="primary">cobH</name>
    <name evidence="6" type="ORF">HDIA_3059</name>
</gene>
<dbReference type="Gene3D" id="3.40.50.10230">
    <property type="entry name" value="Cobalamin biosynthesis CobH/CbiC, precorrin-8X methylmutase"/>
    <property type="match status" value="1"/>
</dbReference>
<dbReference type="OrthoDB" id="9780708at2"/>
<dbReference type="UniPathway" id="UPA00148"/>
<dbReference type="AlphaFoldDB" id="A0A2C9D8V7"/>
<dbReference type="InterPro" id="IPR003722">
    <property type="entry name" value="Cbl_synth_CobH/CbiC"/>
</dbReference>
<reference evidence="7" key="1">
    <citation type="submission" date="2017-09" db="EMBL/GenBank/DDBJ databases">
        <title>Genome sequence of Nannocystis excedens DSM 71.</title>
        <authorList>
            <person name="Blom J."/>
        </authorList>
    </citation>
    <scope>NUCLEOTIDE SEQUENCE [LARGE SCALE GENOMIC DNA]</scope>
    <source>
        <strain evidence="7">type strain: E19</strain>
    </source>
</reference>
<dbReference type="Pfam" id="PF02570">
    <property type="entry name" value="CbiC"/>
    <property type="match status" value="1"/>
</dbReference>
<dbReference type="GO" id="GO:0009236">
    <property type="term" value="P:cobalamin biosynthetic process"/>
    <property type="evidence" value="ECO:0007669"/>
    <property type="project" value="UniProtKB-UniPathway"/>
</dbReference>
<dbReference type="InterPro" id="IPR036588">
    <property type="entry name" value="CobH/CbiC_sf"/>
</dbReference>
<dbReference type="NCBIfam" id="NF006136">
    <property type="entry name" value="PRK08285.1"/>
    <property type="match status" value="1"/>
</dbReference>
<evidence type="ECO:0000259" key="5">
    <source>
        <dbReference type="Pfam" id="PF02570"/>
    </source>
</evidence>
<dbReference type="GO" id="GO:0016993">
    <property type="term" value="F:precorrin-8X methylmutase activity"/>
    <property type="evidence" value="ECO:0007669"/>
    <property type="project" value="UniProtKB-EC"/>
</dbReference>
<accession>A0A2C9D8V7</accession>
<evidence type="ECO:0000256" key="1">
    <source>
        <dbReference type="ARBA" id="ARBA00004953"/>
    </source>
</evidence>
<keyword evidence="4 6" id="KW-0413">Isomerase</keyword>
<evidence type="ECO:0000313" key="6">
    <source>
        <dbReference type="EMBL" id="SON56600.1"/>
    </source>
</evidence>
<name>A0A2C9D8V7_9HYPH</name>
<dbReference type="PANTHER" id="PTHR43588">
    <property type="entry name" value="COBALT-PRECORRIN-8 METHYLMUTASE"/>
    <property type="match status" value="1"/>
</dbReference>
<protein>
    <submittedName>
        <fullName evidence="6">Precorrin-8X methylmutase</fullName>
        <ecNumber evidence="6">5.4.99.61</ecNumber>
    </submittedName>
</protein>
<evidence type="ECO:0000256" key="2">
    <source>
        <dbReference type="ARBA" id="ARBA00009774"/>
    </source>
</evidence>
<dbReference type="PANTHER" id="PTHR43588:SF1">
    <property type="entry name" value="COBALT-PRECORRIN-8 METHYLMUTASE"/>
    <property type="match status" value="1"/>
</dbReference>